<evidence type="ECO:0000256" key="1">
    <source>
        <dbReference type="SAM" id="Phobius"/>
    </source>
</evidence>
<dbReference type="Proteomes" id="UP001296993">
    <property type="component" value="Unassembled WGS sequence"/>
</dbReference>
<keyword evidence="1" id="KW-0812">Transmembrane</keyword>
<comment type="caution">
    <text evidence="2">The sequence shown here is derived from an EMBL/GenBank/DDBJ whole genome shotgun (WGS) entry which is preliminary data.</text>
</comment>
<evidence type="ECO:0000313" key="3">
    <source>
        <dbReference type="Proteomes" id="UP001296993"/>
    </source>
</evidence>
<dbReference type="RefSeq" id="WP_209997169.1">
    <property type="nucleotide sequence ID" value="NZ_BAAAJY010000023.1"/>
</dbReference>
<organism evidence="2 3">
    <name type="scientific">Paeniglutamicibacter kerguelensis</name>
    <dbReference type="NCBI Taxonomy" id="254788"/>
    <lineage>
        <taxon>Bacteria</taxon>
        <taxon>Bacillati</taxon>
        <taxon>Actinomycetota</taxon>
        <taxon>Actinomycetes</taxon>
        <taxon>Micrococcales</taxon>
        <taxon>Micrococcaceae</taxon>
        <taxon>Paeniglutamicibacter</taxon>
    </lineage>
</organism>
<keyword evidence="1" id="KW-0472">Membrane</keyword>
<reference evidence="2 3" key="1">
    <citation type="submission" date="2021-03" db="EMBL/GenBank/DDBJ databases">
        <title>Sequencing the genomes of 1000 actinobacteria strains.</title>
        <authorList>
            <person name="Klenk H.-P."/>
        </authorList>
    </citation>
    <scope>NUCLEOTIDE SEQUENCE [LARGE SCALE GENOMIC DNA]</scope>
    <source>
        <strain evidence="2 3">DSM 15797</strain>
    </source>
</reference>
<dbReference type="EMBL" id="JAGIOF010000001">
    <property type="protein sequence ID" value="MBP2386234.1"/>
    <property type="molecule type" value="Genomic_DNA"/>
</dbReference>
<dbReference type="Pfam" id="PF14019">
    <property type="entry name" value="DUF4235"/>
    <property type="match status" value="1"/>
</dbReference>
<protein>
    <recommendedName>
        <fullName evidence="4">DUF4235 domain-containing protein</fullName>
    </recommendedName>
</protein>
<accession>A0ABS4XCP8</accession>
<proteinExistence type="predicted"/>
<keyword evidence="1" id="KW-1133">Transmembrane helix</keyword>
<name>A0ABS4XCP8_9MICC</name>
<sequence>MKIQAKVFGTVVSLLAGLLGTKVVSAVWTKITGEEPPTPANPTAQQRATLGKVLVFAVISGASAACIQAITNRWTRKLADKSQRH</sequence>
<dbReference type="InterPro" id="IPR025329">
    <property type="entry name" value="DUF4235"/>
</dbReference>
<gene>
    <name evidence="2" type="ORF">JOF47_001745</name>
</gene>
<feature type="transmembrane region" description="Helical" evidence="1">
    <location>
        <begin position="50"/>
        <end position="71"/>
    </location>
</feature>
<evidence type="ECO:0008006" key="4">
    <source>
        <dbReference type="Google" id="ProtNLM"/>
    </source>
</evidence>
<keyword evidence="3" id="KW-1185">Reference proteome</keyword>
<evidence type="ECO:0000313" key="2">
    <source>
        <dbReference type="EMBL" id="MBP2386234.1"/>
    </source>
</evidence>